<organism evidence="7 8">
    <name type="scientific">Suttonella ornithocola</name>
    <dbReference type="NCBI Taxonomy" id="279832"/>
    <lineage>
        <taxon>Bacteria</taxon>
        <taxon>Pseudomonadati</taxon>
        <taxon>Pseudomonadota</taxon>
        <taxon>Gammaproteobacteria</taxon>
        <taxon>Cardiobacteriales</taxon>
        <taxon>Cardiobacteriaceae</taxon>
        <taxon>Suttonella</taxon>
    </lineage>
</organism>
<feature type="transmembrane region" description="Helical" evidence="6">
    <location>
        <begin position="220"/>
        <end position="246"/>
    </location>
</feature>
<accession>A0A380MX12</accession>
<evidence type="ECO:0000256" key="1">
    <source>
        <dbReference type="ARBA" id="ARBA00004141"/>
    </source>
</evidence>
<evidence type="ECO:0000256" key="2">
    <source>
        <dbReference type="ARBA" id="ARBA00005268"/>
    </source>
</evidence>
<evidence type="ECO:0000256" key="6">
    <source>
        <dbReference type="SAM" id="Phobius"/>
    </source>
</evidence>
<dbReference type="EMBL" id="UHIC01000001">
    <property type="protein sequence ID" value="SUO96251.1"/>
    <property type="molecule type" value="Genomic_DNA"/>
</dbReference>
<dbReference type="AlphaFoldDB" id="A0A380MX12"/>
<dbReference type="PANTHER" id="PTHR30028">
    <property type="entry name" value="UPF0014 INNER MEMBRANE PROTEIN YBBM-RELATED"/>
    <property type="match status" value="1"/>
</dbReference>
<proteinExistence type="inferred from homology"/>
<gene>
    <name evidence="7" type="primary">ybbM</name>
    <name evidence="7" type="ORF">NCTC13337_01769</name>
</gene>
<keyword evidence="5 6" id="KW-0472">Membrane</keyword>
<name>A0A380MX12_9GAMM</name>
<evidence type="ECO:0000313" key="7">
    <source>
        <dbReference type="EMBL" id="SUO96251.1"/>
    </source>
</evidence>
<keyword evidence="4 6" id="KW-1133">Transmembrane helix</keyword>
<protein>
    <submittedName>
        <fullName evidence="7">ABC-type uncharacterized transport system, permease component</fullName>
    </submittedName>
</protein>
<evidence type="ECO:0000256" key="3">
    <source>
        <dbReference type="ARBA" id="ARBA00022692"/>
    </source>
</evidence>
<dbReference type="Pfam" id="PF03649">
    <property type="entry name" value="UPF0014"/>
    <property type="match status" value="1"/>
</dbReference>
<comment type="subcellular location">
    <subcellularLocation>
        <location evidence="1">Membrane</location>
        <topology evidence="1">Multi-pass membrane protein</topology>
    </subcellularLocation>
</comment>
<dbReference type="OrthoDB" id="9791807at2"/>
<dbReference type="PANTHER" id="PTHR30028:SF0">
    <property type="entry name" value="PROTEIN ALUMINUM SENSITIVE 3"/>
    <property type="match status" value="1"/>
</dbReference>
<keyword evidence="3 6" id="KW-0812">Transmembrane</keyword>
<dbReference type="GO" id="GO:0005886">
    <property type="term" value="C:plasma membrane"/>
    <property type="evidence" value="ECO:0007669"/>
    <property type="project" value="TreeGrafter"/>
</dbReference>
<sequence>MNHTITLTITNIFVATILILIAVSVSYALRLKLEKSLIIAAIRTIVQLSFIGLILAWVFARSYWYETLMILSIMTLIAAQASRARIQRPYKGLFLDSLCAIFVAGWIILFITLWIILNIHPRFTPQYLIPIGGMILGNALTAISLTAERFISSLRQYSDAIQTRLALSATPWEACRKEAAEALRAGMMPSINAMSVVGLVSLPGMMTGQILTGADPRQAVLYQIVVMFMMSAACAIACVTMLVLIFRRHFNALQQLIFPPEQLRISWWSRLRYYFISGKSY</sequence>
<feature type="transmembrane region" description="Helical" evidence="6">
    <location>
        <begin position="12"/>
        <end position="29"/>
    </location>
</feature>
<reference evidence="7 8" key="1">
    <citation type="submission" date="2018-06" db="EMBL/GenBank/DDBJ databases">
        <authorList>
            <consortium name="Pathogen Informatics"/>
            <person name="Doyle S."/>
        </authorList>
    </citation>
    <scope>NUCLEOTIDE SEQUENCE [LARGE SCALE GENOMIC DNA]</scope>
    <source>
        <strain evidence="7 8">NCTC13337</strain>
    </source>
</reference>
<feature type="transmembrane region" description="Helical" evidence="6">
    <location>
        <begin position="127"/>
        <end position="147"/>
    </location>
</feature>
<feature type="transmembrane region" description="Helical" evidence="6">
    <location>
        <begin position="93"/>
        <end position="115"/>
    </location>
</feature>
<evidence type="ECO:0000313" key="8">
    <source>
        <dbReference type="Proteomes" id="UP000254601"/>
    </source>
</evidence>
<evidence type="ECO:0000256" key="5">
    <source>
        <dbReference type="ARBA" id="ARBA00023136"/>
    </source>
</evidence>
<evidence type="ECO:0000256" key="4">
    <source>
        <dbReference type="ARBA" id="ARBA00022989"/>
    </source>
</evidence>
<dbReference type="Proteomes" id="UP000254601">
    <property type="component" value="Unassembled WGS sequence"/>
</dbReference>
<dbReference type="InterPro" id="IPR005226">
    <property type="entry name" value="UPF0014_fam"/>
</dbReference>
<feature type="transmembrane region" description="Helical" evidence="6">
    <location>
        <begin position="193"/>
        <end position="214"/>
    </location>
</feature>
<keyword evidence="8" id="KW-1185">Reference proteome</keyword>
<dbReference type="RefSeq" id="WP_072575904.1">
    <property type="nucleotide sequence ID" value="NZ_LWHB01000035.1"/>
</dbReference>
<comment type="similarity">
    <text evidence="2">Belongs to the UPF0014 family.</text>
</comment>
<feature type="transmembrane region" description="Helical" evidence="6">
    <location>
        <begin position="36"/>
        <end position="57"/>
    </location>
</feature>